<evidence type="ECO:0000313" key="2">
    <source>
        <dbReference type="Proteomes" id="UP000004217"/>
    </source>
</evidence>
<accession>G2GC63</accession>
<sequence length="30" mass="3382">MGEIWEKILTSFSQEAASRSFSACSFSFSF</sequence>
<gene>
    <name evidence="1" type="ORF">SZN_15438</name>
</gene>
<protein>
    <submittedName>
        <fullName evidence="1">Uncharacterized protein</fullName>
    </submittedName>
</protein>
<dbReference type="AlphaFoldDB" id="G2GC63"/>
<keyword evidence="2" id="KW-1185">Reference proteome</keyword>
<comment type="caution">
    <text evidence="1">The sequence shown here is derived from an EMBL/GenBank/DDBJ whole genome shotgun (WGS) entry which is preliminary data.</text>
</comment>
<organism evidence="1 2">
    <name type="scientific">Streptomyces zinciresistens K42</name>
    <dbReference type="NCBI Taxonomy" id="700597"/>
    <lineage>
        <taxon>Bacteria</taxon>
        <taxon>Bacillati</taxon>
        <taxon>Actinomycetota</taxon>
        <taxon>Actinomycetes</taxon>
        <taxon>Kitasatosporales</taxon>
        <taxon>Streptomycetaceae</taxon>
        <taxon>Streptomyces</taxon>
    </lineage>
</organism>
<dbReference type="EMBL" id="AGBF01000042">
    <property type="protein sequence ID" value="EGX58911.1"/>
    <property type="molecule type" value="Genomic_DNA"/>
</dbReference>
<dbReference type="Proteomes" id="UP000004217">
    <property type="component" value="Unassembled WGS sequence"/>
</dbReference>
<name>G2GC63_9ACTN</name>
<evidence type="ECO:0000313" key="1">
    <source>
        <dbReference type="EMBL" id="EGX58911.1"/>
    </source>
</evidence>
<proteinExistence type="predicted"/>
<reference evidence="1 2" key="1">
    <citation type="submission" date="2011-08" db="EMBL/GenBank/DDBJ databases">
        <authorList>
            <person name="Lin Y."/>
            <person name="Hao X."/>
            <person name="Johnstone L."/>
            <person name="Miller S.J."/>
            <person name="Wei G."/>
            <person name="Rensing C."/>
        </authorList>
    </citation>
    <scope>NUCLEOTIDE SEQUENCE [LARGE SCALE GENOMIC DNA]</scope>
    <source>
        <strain evidence="1 2">K42</strain>
    </source>
</reference>